<dbReference type="Pfam" id="PF01420">
    <property type="entry name" value="Methylase_S"/>
    <property type="match status" value="1"/>
</dbReference>
<dbReference type="PANTHER" id="PTHR30408">
    <property type="entry name" value="TYPE-1 RESTRICTION ENZYME ECOKI SPECIFICITY PROTEIN"/>
    <property type="match status" value="1"/>
</dbReference>
<gene>
    <name evidence="5" type="ORF">RDT67_10240</name>
</gene>
<dbReference type="AlphaFoldDB" id="A0AAJ1YAY8"/>
<dbReference type="RefSeq" id="WP_309047302.1">
    <property type="nucleotide sequence ID" value="NZ_JAVIGA010000008.1"/>
</dbReference>
<dbReference type="SUPFAM" id="SSF116734">
    <property type="entry name" value="DNA methylase specificity domain"/>
    <property type="match status" value="2"/>
</dbReference>
<dbReference type="GO" id="GO:0003677">
    <property type="term" value="F:DNA binding"/>
    <property type="evidence" value="ECO:0007669"/>
    <property type="project" value="UniProtKB-KW"/>
</dbReference>
<protein>
    <submittedName>
        <fullName evidence="5">Restriction endonuclease subunit S</fullName>
        <ecNumber evidence="5">3.1.21.-</ecNumber>
    </submittedName>
</protein>
<comment type="similarity">
    <text evidence="1">Belongs to the type-I restriction system S methylase family.</text>
</comment>
<reference evidence="5" key="1">
    <citation type="submission" date="2023-08" db="EMBL/GenBank/DDBJ databases">
        <title>The Comparative Genomic Analysis of Yersiniaceae from Polar Regions.</title>
        <authorList>
            <person name="Goncharov A."/>
            <person name="Aslanov B."/>
            <person name="Kolodzhieva V."/>
            <person name="Azarov D."/>
            <person name="Mochov A."/>
            <person name="Lebedeva E."/>
        </authorList>
    </citation>
    <scope>NUCLEOTIDE SEQUENCE</scope>
    <source>
        <strain evidence="5">Vf</strain>
    </source>
</reference>
<evidence type="ECO:0000313" key="5">
    <source>
        <dbReference type="EMBL" id="MDQ9126808.1"/>
    </source>
</evidence>
<dbReference type="PANTHER" id="PTHR30408:SF13">
    <property type="entry name" value="TYPE I RESTRICTION ENZYME HINDI SPECIFICITY SUBUNIT"/>
    <property type="match status" value="1"/>
</dbReference>
<dbReference type="Gene3D" id="3.90.220.20">
    <property type="entry name" value="DNA methylase specificity domains"/>
    <property type="match status" value="2"/>
</dbReference>
<comment type="caution">
    <text evidence="5">The sequence shown here is derived from an EMBL/GenBank/DDBJ whole genome shotgun (WGS) entry which is preliminary data.</text>
</comment>
<name>A0AAJ1YAY8_SERFO</name>
<dbReference type="CDD" id="cd17259">
    <property type="entry name" value="RMtype1_S_StySKI-TRD2-CR2_like"/>
    <property type="match status" value="1"/>
</dbReference>
<dbReference type="EC" id="3.1.21.-" evidence="5"/>
<dbReference type="InterPro" id="IPR044946">
    <property type="entry name" value="Restrct_endonuc_typeI_TRD_sf"/>
</dbReference>
<dbReference type="Proteomes" id="UP001224622">
    <property type="component" value="Unassembled WGS sequence"/>
</dbReference>
<keyword evidence="5" id="KW-0255">Endonuclease</keyword>
<feature type="domain" description="Type I restriction modification DNA specificity" evidence="4">
    <location>
        <begin position="6"/>
        <end position="187"/>
    </location>
</feature>
<dbReference type="EMBL" id="JAVIGA010000008">
    <property type="protein sequence ID" value="MDQ9126808.1"/>
    <property type="molecule type" value="Genomic_DNA"/>
</dbReference>
<evidence type="ECO:0000256" key="3">
    <source>
        <dbReference type="ARBA" id="ARBA00023125"/>
    </source>
</evidence>
<organism evidence="5 6">
    <name type="scientific">Serratia fonticola</name>
    <dbReference type="NCBI Taxonomy" id="47917"/>
    <lineage>
        <taxon>Bacteria</taxon>
        <taxon>Pseudomonadati</taxon>
        <taxon>Pseudomonadota</taxon>
        <taxon>Gammaproteobacteria</taxon>
        <taxon>Enterobacterales</taxon>
        <taxon>Yersiniaceae</taxon>
        <taxon>Serratia</taxon>
    </lineage>
</organism>
<dbReference type="GO" id="GO:0004519">
    <property type="term" value="F:endonuclease activity"/>
    <property type="evidence" value="ECO:0007669"/>
    <property type="project" value="UniProtKB-KW"/>
</dbReference>
<dbReference type="InterPro" id="IPR000055">
    <property type="entry name" value="Restrct_endonuc_typeI_TRD"/>
</dbReference>
<keyword evidence="3" id="KW-0238">DNA-binding</keyword>
<keyword evidence="5" id="KW-0378">Hydrolase</keyword>
<dbReference type="InterPro" id="IPR052021">
    <property type="entry name" value="Type-I_RS_S_subunit"/>
</dbReference>
<sequence>MTEERVCLSNVADMISGFAFKSAEFLEHSADGVRLIRGDNVQQGFIRWGEKAKKWRSDAYDDFSRYQLQKDDVILAMDRPIVGGGLKLAWIKDGDLPSLLVQRVTRIRGIPGKVRTNYLRYLLLTSDFLAHIDRITTGANIPHISGKDIANFEFRLPNIDTQDRIVKIIEAYDDLIENNNCRIELLEESARLIFREWFVNLRYPGANNKTLNGLPIGWKRAVVADLTSYLNRGIAPKYDDSAPGIVINQKCIRNGQLNLAPSRQQSKEVKSDRLVRVGDVLINSTGAGTLGRVAVIRSAITNCTVDTHVTIARPLNIEAPSYFCLALLEFESIFSTMGVGSTNQLELSRTAIAALPIVAPPESLQKDFHDLAWPILQQTEALSKSNETLLRARDLLLPKLMSGEIQV</sequence>
<evidence type="ECO:0000256" key="1">
    <source>
        <dbReference type="ARBA" id="ARBA00010923"/>
    </source>
</evidence>
<dbReference type="GO" id="GO:0009307">
    <property type="term" value="P:DNA restriction-modification system"/>
    <property type="evidence" value="ECO:0007669"/>
    <property type="project" value="UniProtKB-KW"/>
</dbReference>
<keyword evidence="2" id="KW-0680">Restriction system</keyword>
<evidence type="ECO:0000256" key="2">
    <source>
        <dbReference type="ARBA" id="ARBA00022747"/>
    </source>
</evidence>
<evidence type="ECO:0000259" key="4">
    <source>
        <dbReference type="Pfam" id="PF01420"/>
    </source>
</evidence>
<evidence type="ECO:0000313" key="6">
    <source>
        <dbReference type="Proteomes" id="UP001224622"/>
    </source>
</evidence>
<dbReference type="GO" id="GO:0016787">
    <property type="term" value="F:hydrolase activity"/>
    <property type="evidence" value="ECO:0007669"/>
    <property type="project" value="UniProtKB-KW"/>
</dbReference>
<keyword evidence="5" id="KW-0540">Nuclease</keyword>
<accession>A0AAJ1YAY8</accession>
<proteinExistence type="inferred from homology"/>